<dbReference type="Gene3D" id="3.40.190.10">
    <property type="entry name" value="Periplasmic binding protein-like II"/>
    <property type="match status" value="1"/>
</dbReference>
<proteinExistence type="inferred from homology"/>
<dbReference type="Proteomes" id="UP000515663">
    <property type="component" value="Chromosome"/>
</dbReference>
<organism evidence="6 7">
    <name type="scientific">Gordonia jinghuaiqii</name>
    <dbReference type="NCBI Taxonomy" id="2758710"/>
    <lineage>
        <taxon>Bacteria</taxon>
        <taxon>Bacillati</taxon>
        <taxon>Actinomycetota</taxon>
        <taxon>Actinomycetes</taxon>
        <taxon>Mycobacteriales</taxon>
        <taxon>Gordoniaceae</taxon>
        <taxon>Gordonia</taxon>
    </lineage>
</organism>
<name>A0A7D7QXJ8_9ACTN</name>
<dbReference type="Gene3D" id="3.10.105.10">
    <property type="entry name" value="Dipeptide-binding Protein, Domain 3"/>
    <property type="match status" value="1"/>
</dbReference>
<evidence type="ECO:0000313" key="6">
    <source>
        <dbReference type="EMBL" id="QMT01348.1"/>
    </source>
</evidence>
<keyword evidence="3 4" id="KW-0732">Signal</keyword>
<dbReference type="GO" id="GO:0042597">
    <property type="term" value="C:periplasmic space"/>
    <property type="evidence" value="ECO:0007669"/>
    <property type="project" value="UniProtKB-ARBA"/>
</dbReference>
<feature type="domain" description="Solute-binding protein family 5" evidence="5">
    <location>
        <begin position="89"/>
        <end position="441"/>
    </location>
</feature>
<dbReference type="EMBL" id="CP059491">
    <property type="protein sequence ID" value="QMT01348.1"/>
    <property type="molecule type" value="Genomic_DNA"/>
</dbReference>
<dbReference type="PANTHER" id="PTHR30290">
    <property type="entry name" value="PERIPLASMIC BINDING COMPONENT OF ABC TRANSPORTER"/>
    <property type="match status" value="1"/>
</dbReference>
<evidence type="ECO:0000256" key="3">
    <source>
        <dbReference type="ARBA" id="ARBA00022729"/>
    </source>
</evidence>
<evidence type="ECO:0000256" key="2">
    <source>
        <dbReference type="ARBA" id="ARBA00022448"/>
    </source>
</evidence>
<evidence type="ECO:0000256" key="1">
    <source>
        <dbReference type="ARBA" id="ARBA00005695"/>
    </source>
</evidence>
<gene>
    <name evidence="6" type="ORF">H1R19_21420</name>
</gene>
<dbReference type="GO" id="GO:0015833">
    <property type="term" value="P:peptide transport"/>
    <property type="evidence" value="ECO:0007669"/>
    <property type="project" value="TreeGrafter"/>
</dbReference>
<evidence type="ECO:0000259" key="5">
    <source>
        <dbReference type="Pfam" id="PF00496"/>
    </source>
</evidence>
<evidence type="ECO:0000256" key="4">
    <source>
        <dbReference type="SAM" id="SignalP"/>
    </source>
</evidence>
<feature type="signal peptide" evidence="4">
    <location>
        <begin position="1"/>
        <end position="40"/>
    </location>
</feature>
<dbReference type="GO" id="GO:1904680">
    <property type="term" value="F:peptide transmembrane transporter activity"/>
    <property type="evidence" value="ECO:0007669"/>
    <property type="project" value="TreeGrafter"/>
</dbReference>
<dbReference type="PROSITE" id="PS51257">
    <property type="entry name" value="PROKAR_LIPOPROTEIN"/>
    <property type="match status" value="1"/>
</dbReference>
<dbReference type="InterPro" id="IPR030678">
    <property type="entry name" value="Peptide/Ni-bd"/>
</dbReference>
<dbReference type="InterPro" id="IPR039424">
    <property type="entry name" value="SBP_5"/>
</dbReference>
<dbReference type="PANTHER" id="PTHR30290:SF9">
    <property type="entry name" value="OLIGOPEPTIDE-BINDING PROTEIN APPA"/>
    <property type="match status" value="1"/>
</dbReference>
<evidence type="ECO:0000313" key="7">
    <source>
        <dbReference type="Proteomes" id="UP000515663"/>
    </source>
</evidence>
<comment type="similarity">
    <text evidence="1">Belongs to the bacterial solute-binding protein 5 family.</text>
</comment>
<dbReference type="Gene3D" id="3.90.76.10">
    <property type="entry name" value="Dipeptide-binding Protein, Domain 1"/>
    <property type="match status" value="1"/>
</dbReference>
<dbReference type="Pfam" id="PF00496">
    <property type="entry name" value="SBP_bac_5"/>
    <property type="match status" value="1"/>
</dbReference>
<protein>
    <submittedName>
        <fullName evidence="6">ABC transporter substrate-binding protein</fullName>
    </submittedName>
</protein>
<sequence>MTTRVARPRSRRSRRVFALTGAMVLLVVSAAAGCSSSDSATATDQIVLGEGQELGAFNPMLGYAQLGVSPIYDGLLIPAADGDDRVPDLVPALAAATPERTAPRTWRVPLRSGVTFSDGSSFDAADVIATYRAVVDPQVASEISTDFAPIVDIEADGPEAITVRMDTDADPSPYLLLGIVPSEEVQAAPAAEWSLNTAPVGTGAYRLDTLEPDQAILVARENYWGTAPSVNRIVYTYVPDDNTRAQRIGAGEIDGAALPPRLADSLTGRAGIDVVAVKSADWRGISLPSANAFTADPAARRAMNLGVDRQAVVDDVLSGKGEAASTPIASVYGDAVYDEQTQFAYDTTAAGAALDAAGWRTGPDGIRTRGADRASFPLLYNAQDTLRRDLAVAFAAEMKKIGVEALTRGTSWDEIETKMTTAGVLLGGGATPYSIDSQVYDTLHTRVADSSPYSNPGNFTAPGLDALLDEARESAPGPENDERYRRIQQIYAEQPSYVFLAFLHHTYAARSAGWQHDAPILEPHSHGVTWGPWWNLPSWQPKS</sequence>
<dbReference type="KEGG" id="gji:H1R19_21420"/>
<dbReference type="InterPro" id="IPR000914">
    <property type="entry name" value="SBP_5_dom"/>
</dbReference>
<keyword evidence="2" id="KW-0813">Transport</keyword>
<reference evidence="7" key="1">
    <citation type="submission" date="2020-07" db="EMBL/GenBank/DDBJ databases">
        <title>novel species isolated from the respiratory tract of Marmot.</title>
        <authorList>
            <person name="Zhang G."/>
        </authorList>
    </citation>
    <scope>NUCLEOTIDE SEQUENCE [LARGE SCALE GENOMIC DNA]</scope>
    <source>
        <strain evidence="7">686</strain>
    </source>
</reference>
<dbReference type="SUPFAM" id="SSF53850">
    <property type="entry name" value="Periplasmic binding protein-like II"/>
    <property type="match status" value="1"/>
</dbReference>
<feature type="chain" id="PRO_5039258115" evidence="4">
    <location>
        <begin position="41"/>
        <end position="543"/>
    </location>
</feature>
<accession>A0A7D7QXJ8</accession>
<dbReference type="PIRSF" id="PIRSF002741">
    <property type="entry name" value="MppA"/>
    <property type="match status" value="1"/>
</dbReference>
<keyword evidence="7" id="KW-1185">Reference proteome</keyword>
<dbReference type="GO" id="GO:0043190">
    <property type="term" value="C:ATP-binding cassette (ABC) transporter complex"/>
    <property type="evidence" value="ECO:0007669"/>
    <property type="project" value="InterPro"/>
</dbReference>
<dbReference type="AlphaFoldDB" id="A0A7D7QXJ8"/>